<evidence type="ECO:0000256" key="3">
    <source>
        <dbReference type="ARBA" id="ARBA00022448"/>
    </source>
</evidence>
<accession>A0A6G1S7V0</accession>
<proteinExistence type="inferred from homology"/>
<dbReference type="InterPro" id="IPR021827">
    <property type="entry name" value="Nup186/Nup192/Nup205"/>
</dbReference>
<reference evidence="6" key="1">
    <citation type="submission" date="2018-10" db="EMBL/GenBank/DDBJ databases">
        <title>Transcriptome assembly of Aceria tosichella (Wheat curl mite) Type 2.</title>
        <authorList>
            <person name="Scully E.D."/>
            <person name="Geib S.M."/>
            <person name="Palmer N.A."/>
            <person name="Gupta A.K."/>
            <person name="Sarath G."/>
            <person name="Tatineni S."/>
        </authorList>
    </citation>
    <scope>NUCLEOTIDE SEQUENCE</scope>
    <source>
        <strain evidence="6">LincolnNE</strain>
    </source>
</reference>
<dbReference type="EMBL" id="GGYP01001466">
    <property type="protein sequence ID" value="MDE46237.1"/>
    <property type="molecule type" value="Transcribed_RNA"/>
</dbReference>
<sequence>MAAQSTSILMDPDFENLVNQAMGRTDPSSALALWDKLELLLPTANKKSVLVTELSDTEPRAQEYTVTIKFLNMLNNILGHIAQYCMLQSPQLQHSTSLETCLNLVTNVILLKVNSRQFNKIEEKWTILSLCINTYQIFMTHYDPAEDGNTQKCSFNLLSQILQDSEIFKCIMLNIEDAVNHLENELISTTSTQQSQNQSTTTENNRPTEQSFKPDELLDKYICTSLALLNCVAEKQEDFMELVKSIPGYPTAMNVKLDVLLSGVNPRTGAVDRMATLIRTPAVTSDKTSLQALKLLEKIVNDQHNLAQQVSIHLGSSNSPLVHGDNLVTLFVNCLSSDSKQVRAAALRFISTCLEHKVGAGRPSYNIAHELLGFDSQMTTLREPGSAGKVFDCLHAIINFFNDPEAFSHPELANERIYGMEIIYKLCADVRTCDLTLRFLRSSYDFLSKYLKNLFNMFNTESVAILLESRIDEIIWFMRLLAIEIKLSCERNMKSIATNHLNVLLSEKPRKLLELLPKIICGHTHPPMPNWECFDNDELWKIIAERADGRAIIDLKDLNKKLSGEAKLINLHLGSAQKNLIKDEITEILEFAGSLNQSYKMQAKKFEYVVAWRELVETIISVNALDCFNNDLAVRILFELIHELMAKTSIANFMPNLYPQISSTILIATSHLRQIGTKPTTTTNFLSTARSIQNLLEQASTLLSGHYKQARVNLYAAFLNASKALPETVSNDLRFNSSLLEKIYKDASVGPEVVKVLALTILTQTDLSWVDDATRDGSLRHLVESLTDDDLEIVATKGEVITKAFYSFESKVTLFTKIASNVEGAKALIHLNIMEVLGSLRCIDSYLMLLDENTFFQNLYVDVLRLMSKLSTSMRINNKNLLKVKPLLHTEILRNVPLLKNRPDGLETLLITTSLQSQIILEAETRLKHDFVNSIQHFTSGLEESHLKILVNLLTGCVKLLRSDQSNMVPLFAPSWNAASTPVLMSQPSLGTLVLILNDLYNHNQSQVDGFKETVTENCLYLIWCHMTIYLDPNYKAKPVRELESFKNETQVVLNDAFFNKLAFSPSDFVKLIARKLKKLRNSIM</sequence>
<dbReference type="PANTHER" id="PTHR31344">
    <property type="entry name" value="NUCLEAR PORE COMPLEX PROTEIN NUP205"/>
    <property type="match status" value="1"/>
</dbReference>
<dbReference type="Pfam" id="PF11894">
    <property type="entry name" value="Nup192"/>
    <property type="match status" value="1"/>
</dbReference>
<feature type="region of interest" description="Disordered" evidence="5">
    <location>
        <begin position="188"/>
        <end position="211"/>
    </location>
</feature>
<evidence type="ECO:0000256" key="4">
    <source>
        <dbReference type="ARBA" id="ARBA00023242"/>
    </source>
</evidence>
<comment type="subcellular location">
    <subcellularLocation>
        <location evidence="1">Nucleus</location>
    </subcellularLocation>
</comment>
<evidence type="ECO:0000256" key="2">
    <source>
        <dbReference type="ARBA" id="ARBA00005892"/>
    </source>
</evidence>
<feature type="compositionally biased region" description="Low complexity" evidence="5">
    <location>
        <begin position="188"/>
        <end position="202"/>
    </location>
</feature>
<dbReference type="GO" id="GO:0005643">
    <property type="term" value="C:nuclear pore"/>
    <property type="evidence" value="ECO:0007669"/>
    <property type="project" value="InterPro"/>
</dbReference>
<comment type="similarity">
    <text evidence="2">Belongs to the NUP186/NUP192/NUP205 family.</text>
</comment>
<dbReference type="AlphaFoldDB" id="A0A6G1S7V0"/>
<keyword evidence="3" id="KW-0813">Transport</keyword>
<evidence type="ECO:0000256" key="1">
    <source>
        <dbReference type="ARBA" id="ARBA00004123"/>
    </source>
</evidence>
<gene>
    <name evidence="6" type="primary">NUP205</name>
    <name evidence="6" type="ORF">g.18474</name>
</gene>
<protein>
    <submittedName>
        <fullName evidence="6">Nuclear pore complex protein Nup205</fullName>
    </submittedName>
</protein>
<evidence type="ECO:0000256" key="5">
    <source>
        <dbReference type="SAM" id="MobiDB-lite"/>
    </source>
</evidence>
<evidence type="ECO:0000313" key="6">
    <source>
        <dbReference type="EMBL" id="MDE46237.1"/>
    </source>
</evidence>
<organism evidence="6">
    <name type="scientific">Aceria tosichella</name>
    <name type="common">wheat curl mite</name>
    <dbReference type="NCBI Taxonomy" id="561515"/>
    <lineage>
        <taxon>Eukaryota</taxon>
        <taxon>Metazoa</taxon>
        <taxon>Ecdysozoa</taxon>
        <taxon>Arthropoda</taxon>
        <taxon>Chelicerata</taxon>
        <taxon>Arachnida</taxon>
        <taxon>Acari</taxon>
        <taxon>Acariformes</taxon>
        <taxon>Trombidiformes</taxon>
        <taxon>Prostigmata</taxon>
        <taxon>Eupodina</taxon>
        <taxon>Eriophyoidea</taxon>
        <taxon>Eriophyidae</taxon>
        <taxon>Eriophyinae</taxon>
        <taxon>Aceriini</taxon>
        <taxon>Aceria</taxon>
    </lineage>
</organism>
<keyword evidence="4" id="KW-0539">Nucleus</keyword>
<name>A0A6G1S7V0_9ACAR</name>
<dbReference type="PANTHER" id="PTHR31344:SF0">
    <property type="entry name" value="NUCLEAR PORE COMPLEX PROTEIN NUP205"/>
    <property type="match status" value="1"/>
</dbReference>